<evidence type="ECO:0000256" key="5">
    <source>
        <dbReference type="ARBA" id="ARBA00023136"/>
    </source>
</evidence>
<dbReference type="GO" id="GO:0004965">
    <property type="term" value="F:G protein-coupled GABA receptor activity"/>
    <property type="evidence" value="ECO:0007669"/>
    <property type="project" value="InterPro"/>
</dbReference>
<dbReference type="AlphaFoldDB" id="A0A8S4NAI3"/>
<accession>A0A8S4NAI3</accession>
<keyword evidence="8" id="KW-0807">Transducer</keyword>
<dbReference type="GO" id="GO:0007214">
    <property type="term" value="P:gamma-aminobutyric acid signaling pathway"/>
    <property type="evidence" value="ECO:0007669"/>
    <property type="project" value="TreeGrafter"/>
</dbReference>
<keyword evidence="12" id="KW-1185">Reference proteome</keyword>
<reference evidence="11" key="1">
    <citation type="submission" date="2022-03" db="EMBL/GenBank/DDBJ databases">
        <authorList>
            <person name="Martin C."/>
        </authorList>
    </citation>
    <scope>NUCLEOTIDE SEQUENCE</scope>
</reference>
<evidence type="ECO:0000256" key="8">
    <source>
        <dbReference type="ARBA" id="ARBA00023224"/>
    </source>
</evidence>
<name>A0A8S4NAI3_OWEFU</name>
<evidence type="ECO:0000256" key="6">
    <source>
        <dbReference type="ARBA" id="ARBA00023170"/>
    </source>
</evidence>
<proteinExistence type="predicted"/>
<evidence type="ECO:0000313" key="12">
    <source>
        <dbReference type="Proteomes" id="UP000749559"/>
    </source>
</evidence>
<evidence type="ECO:0000259" key="10">
    <source>
        <dbReference type="Pfam" id="PF00003"/>
    </source>
</evidence>
<keyword evidence="5 9" id="KW-0472">Membrane</keyword>
<dbReference type="PANTHER" id="PTHR10519">
    <property type="entry name" value="GABA-B RECEPTOR"/>
    <property type="match status" value="1"/>
</dbReference>
<keyword evidence="4" id="KW-0297">G-protein coupled receptor</keyword>
<evidence type="ECO:0000256" key="3">
    <source>
        <dbReference type="ARBA" id="ARBA00022989"/>
    </source>
</evidence>
<evidence type="ECO:0000256" key="7">
    <source>
        <dbReference type="ARBA" id="ARBA00023180"/>
    </source>
</evidence>
<dbReference type="Proteomes" id="UP000749559">
    <property type="component" value="Unassembled WGS sequence"/>
</dbReference>
<evidence type="ECO:0000256" key="4">
    <source>
        <dbReference type="ARBA" id="ARBA00023040"/>
    </source>
</evidence>
<comment type="subcellular location">
    <subcellularLocation>
        <location evidence="1">Membrane</location>
        <topology evidence="1">Multi-pass membrane protein</topology>
    </subcellularLocation>
</comment>
<feature type="domain" description="G-protein coupled receptors family 3 profile" evidence="10">
    <location>
        <begin position="25"/>
        <end position="104"/>
    </location>
</feature>
<keyword evidence="2 9" id="KW-0812">Transmembrane</keyword>
<evidence type="ECO:0000256" key="1">
    <source>
        <dbReference type="ARBA" id="ARBA00004141"/>
    </source>
</evidence>
<organism evidence="11 12">
    <name type="scientific">Owenia fusiformis</name>
    <name type="common">Polychaete worm</name>
    <dbReference type="NCBI Taxonomy" id="6347"/>
    <lineage>
        <taxon>Eukaryota</taxon>
        <taxon>Metazoa</taxon>
        <taxon>Spiralia</taxon>
        <taxon>Lophotrochozoa</taxon>
        <taxon>Annelida</taxon>
        <taxon>Polychaeta</taxon>
        <taxon>Sedentaria</taxon>
        <taxon>Canalipalpata</taxon>
        <taxon>Sabellida</taxon>
        <taxon>Oweniida</taxon>
        <taxon>Oweniidae</taxon>
        <taxon>Owenia</taxon>
    </lineage>
</organism>
<dbReference type="PANTHER" id="PTHR10519:SF20">
    <property type="entry name" value="G-PROTEIN COUPLED RECEPTOR 156-RELATED"/>
    <property type="match status" value="1"/>
</dbReference>
<gene>
    <name evidence="11" type="ORF">OFUS_LOCUS5393</name>
</gene>
<dbReference type="Pfam" id="PF00003">
    <property type="entry name" value="7tm_3"/>
    <property type="match status" value="1"/>
</dbReference>
<keyword evidence="6" id="KW-0675">Receptor</keyword>
<sequence length="139" mass="15870">LDVYVLVHIADLQTGVQPGPLLKDICMASTGLLIFGFTFFYGGMTVKSWGVYKLFSQQRTESVKEVWLVFIFFLLVVADVVIIAVWFAIDPLHPITRELSSTIYVNEERILPLFRFCCCSLHEFVDQYCIGCYLVLDSN</sequence>
<dbReference type="EMBL" id="CAIIXF020000003">
    <property type="protein sequence ID" value="CAH1778484.1"/>
    <property type="molecule type" value="Genomic_DNA"/>
</dbReference>
<feature type="transmembrane region" description="Helical" evidence="9">
    <location>
        <begin position="66"/>
        <end position="89"/>
    </location>
</feature>
<evidence type="ECO:0000313" key="11">
    <source>
        <dbReference type="EMBL" id="CAH1778484.1"/>
    </source>
</evidence>
<dbReference type="InterPro" id="IPR017978">
    <property type="entry name" value="GPCR_3_C"/>
</dbReference>
<protein>
    <recommendedName>
        <fullName evidence="10">G-protein coupled receptors family 3 profile domain-containing protein</fullName>
    </recommendedName>
</protein>
<dbReference type="PRINTS" id="PR01176">
    <property type="entry name" value="GABABRECEPTR"/>
</dbReference>
<feature type="non-terminal residue" evidence="11">
    <location>
        <position position="1"/>
    </location>
</feature>
<keyword evidence="7" id="KW-0325">Glycoprotein</keyword>
<evidence type="ECO:0000256" key="2">
    <source>
        <dbReference type="ARBA" id="ARBA00022692"/>
    </source>
</evidence>
<evidence type="ECO:0000256" key="9">
    <source>
        <dbReference type="SAM" id="Phobius"/>
    </source>
</evidence>
<dbReference type="InterPro" id="IPR002455">
    <property type="entry name" value="GPCR3_GABA-B"/>
</dbReference>
<feature type="transmembrane region" description="Helical" evidence="9">
    <location>
        <begin position="25"/>
        <end position="46"/>
    </location>
</feature>
<dbReference type="GO" id="GO:0038039">
    <property type="term" value="C:G protein-coupled receptor heterodimeric complex"/>
    <property type="evidence" value="ECO:0007669"/>
    <property type="project" value="TreeGrafter"/>
</dbReference>
<keyword evidence="3 9" id="KW-1133">Transmembrane helix</keyword>
<comment type="caution">
    <text evidence="11">The sequence shown here is derived from an EMBL/GenBank/DDBJ whole genome shotgun (WGS) entry which is preliminary data.</text>
</comment>